<organism evidence="9 10">
    <name type="scientific">Candidatus Kutchimonas denitrificans</name>
    <dbReference type="NCBI Taxonomy" id="3056748"/>
    <lineage>
        <taxon>Bacteria</taxon>
        <taxon>Pseudomonadati</taxon>
        <taxon>Gemmatimonadota</taxon>
        <taxon>Gemmatimonadia</taxon>
        <taxon>Candidatus Palauibacterales</taxon>
        <taxon>Candidatus Palauibacteraceae</taxon>
        <taxon>Candidatus Kutchimonas</taxon>
    </lineage>
</organism>
<dbReference type="PANTHER" id="PTHR33908:SF11">
    <property type="entry name" value="MEMBRANE PROTEIN"/>
    <property type="match status" value="1"/>
</dbReference>
<sequence length="549" mass="58623">MRRLVDKTRLHRLAMAALVGAVVASVGVWAQNDALVGVNYDDAVYAWLARSLADGEGYRLSYLPEPLPGIKYPPVYPTSLAAFWTISSDREAAFDRMKWVNGIYIGLAAGLFAFLLAELGILTAPVAAVVALLGFVSGSMMLVTSGLLSEPLYLVLLWGTLLAADGTTERSGIWRFVGVGVLAAAVALTRMVGLAAVIAVCVGIAWRRDRRRALIVAVAAGLTLLPWIIYTLVAADQVPAVLVPRYGSYLQRYLSGVGSSPGAALDIAFTNIGAMLQTLGAKLTPWLGAAGQGAAGVLLLVFAILGARRVARLAPATAIYPWLYLAVMATWTFPPFRFLFILIPLLLALALVGVLRLADGLQEALDQGGPDAATRRGGWARLAVIGVVVILGIDLGYREVGSVARRVWDGAELEKSAVAAELVAWVEDNVRPEAVVAFEFDPLLALYSGRRTAPNNYEPLHPWYQSREPGVDELASLLVDLGVDYVAVRRDVAVAAAPIDALMGRHPGWLGIVHVTPRGVVVLRVTEEAGPAVADLTAPRNGTDREEQR</sequence>
<keyword evidence="2" id="KW-1003">Cell membrane</keyword>
<feature type="transmembrane region" description="Helical" evidence="8">
    <location>
        <begin position="378"/>
        <end position="397"/>
    </location>
</feature>
<dbReference type="PANTHER" id="PTHR33908">
    <property type="entry name" value="MANNOSYLTRANSFERASE YKCB-RELATED"/>
    <property type="match status" value="1"/>
</dbReference>
<evidence type="ECO:0000256" key="6">
    <source>
        <dbReference type="ARBA" id="ARBA00022989"/>
    </source>
</evidence>
<dbReference type="EMBL" id="JAACAK010000012">
    <property type="protein sequence ID" value="NIR73770.1"/>
    <property type="molecule type" value="Genomic_DNA"/>
</dbReference>
<keyword evidence="7 8" id="KW-0472">Membrane</keyword>
<dbReference type="GO" id="GO:0009103">
    <property type="term" value="P:lipopolysaccharide biosynthetic process"/>
    <property type="evidence" value="ECO:0007669"/>
    <property type="project" value="UniProtKB-ARBA"/>
</dbReference>
<feature type="transmembrane region" description="Helical" evidence="8">
    <location>
        <begin position="338"/>
        <end position="358"/>
    </location>
</feature>
<evidence type="ECO:0000313" key="9">
    <source>
        <dbReference type="EMBL" id="NIR73770.1"/>
    </source>
</evidence>
<evidence type="ECO:0000313" key="10">
    <source>
        <dbReference type="Proteomes" id="UP000702544"/>
    </source>
</evidence>
<dbReference type="AlphaFoldDB" id="A0AAE5CAW6"/>
<feature type="transmembrane region" description="Helical" evidence="8">
    <location>
        <begin position="213"/>
        <end position="233"/>
    </location>
</feature>
<evidence type="ECO:0000256" key="7">
    <source>
        <dbReference type="ARBA" id="ARBA00023136"/>
    </source>
</evidence>
<evidence type="ECO:0000256" key="3">
    <source>
        <dbReference type="ARBA" id="ARBA00022676"/>
    </source>
</evidence>
<evidence type="ECO:0000256" key="1">
    <source>
        <dbReference type="ARBA" id="ARBA00004651"/>
    </source>
</evidence>
<dbReference type="InterPro" id="IPR050297">
    <property type="entry name" value="LipidA_mod_glycosyltrf_83"/>
</dbReference>
<accession>A0AAE5CAW6</accession>
<keyword evidence="5 8" id="KW-0812">Transmembrane</keyword>
<proteinExistence type="predicted"/>
<feature type="transmembrane region" description="Helical" evidence="8">
    <location>
        <begin position="313"/>
        <end position="331"/>
    </location>
</feature>
<feature type="transmembrane region" description="Helical" evidence="8">
    <location>
        <begin position="286"/>
        <end position="307"/>
    </location>
</feature>
<evidence type="ECO:0000256" key="5">
    <source>
        <dbReference type="ARBA" id="ARBA00022692"/>
    </source>
</evidence>
<evidence type="ECO:0008006" key="11">
    <source>
        <dbReference type="Google" id="ProtNLM"/>
    </source>
</evidence>
<protein>
    <recommendedName>
        <fullName evidence="11">Glycosyltransferase RgtA/B/C/D-like domain-containing protein</fullName>
    </recommendedName>
</protein>
<reference evidence="9 10" key="1">
    <citation type="submission" date="2020-01" db="EMBL/GenBank/DDBJ databases">
        <title>Genomes assembled from Gulf of Kutch pelagic sediment metagenomes.</title>
        <authorList>
            <person name="Chandrashekar M."/>
            <person name="Mahajan M.S."/>
            <person name="Dave K.J."/>
            <person name="Vatsa P."/>
            <person name="Nathani N.M."/>
        </authorList>
    </citation>
    <scope>NUCLEOTIDE SEQUENCE [LARGE SCALE GENOMIC DNA]</scope>
    <source>
        <strain evidence="9">KS3-K002</strain>
    </source>
</reference>
<evidence type="ECO:0000256" key="2">
    <source>
        <dbReference type="ARBA" id="ARBA00022475"/>
    </source>
</evidence>
<name>A0AAE5CAW6_9BACT</name>
<feature type="transmembrane region" description="Helical" evidence="8">
    <location>
        <begin position="173"/>
        <end position="206"/>
    </location>
</feature>
<gene>
    <name evidence="9" type="ORF">GWO12_01445</name>
</gene>
<dbReference type="Proteomes" id="UP000702544">
    <property type="component" value="Unassembled WGS sequence"/>
</dbReference>
<dbReference type="GO" id="GO:0005886">
    <property type="term" value="C:plasma membrane"/>
    <property type="evidence" value="ECO:0007669"/>
    <property type="project" value="UniProtKB-SubCell"/>
</dbReference>
<comment type="caution">
    <text evidence="9">The sequence shown here is derived from an EMBL/GenBank/DDBJ whole genome shotgun (WGS) entry which is preliminary data.</text>
</comment>
<keyword evidence="3" id="KW-0328">Glycosyltransferase</keyword>
<feature type="transmembrane region" description="Helical" evidence="8">
    <location>
        <begin position="103"/>
        <end position="133"/>
    </location>
</feature>
<comment type="subcellular location">
    <subcellularLocation>
        <location evidence="1">Cell membrane</location>
        <topology evidence="1">Multi-pass membrane protein</topology>
    </subcellularLocation>
</comment>
<evidence type="ECO:0000256" key="8">
    <source>
        <dbReference type="SAM" id="Phobius"/>
    </source>
</evidence>
<keyword evidence="4" id="KW-0808">Transferase</keyword>
<keyword evidence="6 8" id="KW-1133">Transmembrane helix</keyword>
<evidence type="ECO:0000256" key="4">
    <source>
        <dbReference type="ARBA" id="ARBA00022679"/>
    </source>
</evidence>
<dbReference type="GO" id="GO:0016763">
    <property type="term" value="F:pentosyltransferase activity"/>
    <property type="evidence" value="ECO:0007669"/>
    <property type="project" value="TreeGrafter"/>
</dbReference>